<dbReference type="EMBL" id="JACOQK010000001">
    <property type="protein sequence ID" value="MBC5788497.1"/>
    <property type="molecule type" value="Genomic_DNA"/>
</dbReference>
<evidence type="ECO:0000256" key="1">
    <source>
        <dbReference type="SAM" id="SignalP"/>
    </source>
</evidence>
<feature type="signal peptide" evidence="1">
    <location>
        <begin position="1"/>
        <end position="20"/>
    </location>
</feature>
<reference evidence="2 3" key="1">
    <citation type="submission" date="2020-08" db="EMBL/GenBank/DDBJ databases">
        <title>Genome public.</title>
        <authorList>
            <person name="Liu C."/>
            <person name="Sun Q."/>
        </authorList>
    </citation>
    <scope>NUCLEOTIDE SEQUENCE [LARGE SCALE GENOMIC DNA]</scope>
    <source>
        <strain evidence="2 3">NSJ-27</strain>
    </source>
</reference>
<evidence type="ECO:0008006" key="4">
    <source>
        <dbReference type="Google" id="ProtNLM"/>
    </source>
</evidence>
<feature type="chain" id="PRO_5047248796" description="Foldase protein PrsA" evidence="1">
    <location>
        <begin position="21"/>
        <end position="343"/>
    </location>
</feature>
<proteinExistence type="predicted"/>
<gene>
    <name evidence="2" type="ORF">H8Z77_10820</name>
</gene>
<dbReference type="RefSeq" id="WP_069986995.1">
    <property type="nucleotide sequence ID" value="NZ_JACOQK010000001.1"/>
</dbReference>
<dbReference type="InterPro" id="IPR027304">
    <property type="entry name" value="Trigger_fact/SurA_dom_sf"/>
</dbReference>
<comment type="caution">
    <text evidence="2">The sequence shown here is derived from an EMBL/GenBank/DDBJ whole genome shotgun (WGS) entry which is preliminary data.</text>
</comment>
<dbReference type="Proteomes" id="UP000649151">
    <property type="component" value="Unassembled WGS sequence"/>
</dbReference>
<accession>A0ABR7ITN7</accession>
<evidence type="ECO:0000313" key="2">
    <source>
        <dbReference type="EMBL" id="MBC5788497.1"/>
    </source>
</evidence>
<evidence type="ECO:0000313" key="3">
    <source>
        <dbReference type="Proteomes" id="UP000649151"/>
    </source>
</evidence>
<dbReference type="PROSITE" id="PS51257">
    <property type="entry name" value="PROKAR_LIPOPROTEIN"/>
    <property type="match status" value="1"/>
</dbReference>
<organism evidence="2 3">
    <name type="scientific">Clostridium facile</name>
    <dbReference type="NCBI Taxonomy" id="2763035"/>
    <lineage>
        <taxon>Bacteria</taxon>
        <taxon>Bacillati</taxon>
        <taxon>Bacillota</taxon>
        <taxon>Clostridia</taxon>
        <taxon>Eubacteriales</taxon>
        <taxon>Clostridiaceae</taxon>
        <taxon>Clostridium</taxon>
    </lineage>
</organism>
<protein>
    <recommendedName>
        <fullName evidence="4">Foldase protein PrsA</fullName>
    </recommendedName>
</protein>
<keyword evidence="3" id="KW-1185">Reference proteome</keyword>
<sequence length="343" mass="38651">MSLVKKFAAFAVAAVLAVSATGCNGSPEWVMKTDNYSLGSGSYLDIVMTSITNATNQIDMKSTEDLFDQKIGDQSISDWVLDDVEKQAKIYMAVNQKFEEEGLELSEEELSTLDAQIASYYPQYQTYYAYDLKGISEDSFREVMLLASKQSKLFQNIYGEGGTQEVSNEEMKQYYSEHAAKYKAIPLQKDSGDDETAEKNNQDLMEKAEGYLERINNGESIDDVYAEHQTSMNNQNTTLAFSYMYDTDEVLTELRDAVFGAEIGGPAILLDLESSIYIIQRSDHMADEAEVTSANTSTINRMKLPEFEEEMLKYADENCDIQVNNSMIKKYTPKKVYNKGMEA</sequence>
<keyword evidence="1" id="KW-0732">Signal</keyword>
<name>A0ABR7ITN7_9CLOT</name>
<dbReference type="SUPFAM" id="SSF109998">
    <property type="entry name" value="Triger factor/SurA peptide-binding domain-like"/>
    <property type="match status" value="1"/>
</dbReference>